<reference evidence="5" key="2">
    <citation type="submission" date="2021-03" db="UniProtKB">
        <authorList>
            <consortium name="EnsemblPlants"/>
        </authorList>
    </citation>
    <scope>IDENTIFICATION</scope>
</reference>
<keyword evidence="3" id="KW-0268">Exocytosis</keyword>
<dbReference type="AlphaFoldDB" id="A0A803MEP5"/>
<evidence type="ECO:0000313" key="6">
    <source>
        <dbReference type="Proteomes" id="UP000596660"/>
    </source>
</evidence>
<dbReference type="Gene3D" id="1.20.1280.170">
    <property type="entry name" value="Exocyst complex component Exo70"/>
    <property type="match status" value="1"/>
</dbReference>
<dbReference type="InterPro" id="IPR016159">
    <property type="entry name" value="Cullin_repeat-like_dom_sf"/>
</dbReference>
<dbReference type="Proteomes" id="UP000596660">
    <property type="component" value="Unplaced"/>
</dbReference>
<dbReference type="EnsemblPlants" id="AUR62027938-RA">
    <property type="protein sequence ID" value="AUR62027938-RA:cds"/>
    <property type="gene ID" value="AUR62027938"/>
</dbReference>
<evidence type="ECO:0000256" key="2">
    <source>
        <dbReference type="ARBA" id="ARBA00022448"/>
    </source>
</evidence>
<reference evidence="5" key="1">
    <citation type="journal article" date="2017" name="Nature">
        <title>The genome of Chenopodium quinoa.</title>
        <authorList>
            <person name="Jarvis D.E."/>
            <person name="Ho Y.S."/>
            <person name="Lightfoot D.J."/>
            <person name="Schmoeckel S.M."/>
            <person name="Li B."/>
            <person name="Borm T.J.A."/>
            <person name="Ohyanagi H."/>
            <person name="Mineta K."/>
            <person name="Michell C.T."/>
            <person name="Saber N."/>
            <person name="Kharbatia N.M."/>
            <person name="Rupper R.R."/>
            <person name="Sharp A.R."/>
            <person name="Dally N."/>
            <person name="Boughton B.A."/>
            <person name="Woo Y.H."/>
            <person name="Gao G."/>
            <person name="Schijlen E.G.W.M."/>
            <person name="Guo X."/>
            <person name="Momin A.A."/>
            <person name="Negrao S."/>
            <person name="Al-Babili S."/>
            <person name="Gehring C."/>
            <person name="Roessner U."/>
            <person name="Jung C."/>
            <person name="Murphy K."/>
            <person name="Arold S.T."/>
            <person name="Gojobori T."/>
            <person name="van der Linden C.G."/>
            <person name="van Loo E.N."/>
            <person name="Jellen E.N."/>
            <person name="Maughan P.J."/>
            <person name="Tester M."/>
        </authorList>
    </citation>
    <scope>NUCLEOTIDE SEQUENCE [LARGE SCALE GENOMIC DNA]</scope>
    <source>
        <strain evidence="5">cv. PI 614886</strain>
    </source>
</reference>
<dbReference type="Pfam" id="PF03081">
    <property type="entry name" value="Exo70_C"/>
    <property type="match status" value="1"/>
</dbReference>
<dbReference type="PANTHER" id="PTHR12542">
    <property type="entry name" value="EXOCYST COMPLEX PROTEIN EXO70"/>
    <property type="match status" value="1"/>
</dbReference>
<evidence type="ECO:0000256" key="1">
    <source>
        <dbReference type="ARBA" id="ARBA00006756"/>
    </source>
</evidence>
<comment type="function">
    <text evidence="3">Component of the exocyst complex.</text>
</comment>
<dbReference type="Gramene" id="AUR62027938-RA">
    <property type="protein sequence ID" value="AUR62027938-RA:cds"/>
    <property type="gene ID" value="AUR62027938"/>
</dbReference>
<evidence type="ECO:0000259" key="4">
    <source>
        <dbReference type="Pfam" id="PF03081"/>
    </source>
</evidence>
<keyword evidence="3" id="KW-0653">Protein transport</keyword>
<protein>
    <recommendedName>
        <fullName evidence="3">Exocyst subunit Exo70 family protein</fullName>
    </recommendedName>
</protein>
<keyword evidence="6" id="KW-1185">Reference proteome</keyword>
<dbReference type="GO" id="GO:0005546">
    <property type="term" value="F:phosphatidylinositol-4,5-bisphosphate binding"/>
    <property type="evidence" value="ECO:0007669"/>
    <property type="project" value="InterPro"/>
</dbReference>
<dbReference type="InterPro" id="IPR004140">
    <property type="entry name" value="Exo70"/>
</dbReference>
<sequence>MYLAIRYEIMFSDVFKESALILFRIPGKLAKHAKKTPDKIFKFLTLYEGMIEDTLEIEKIFSSKFTSPVRSHLRSSMGRVTEAVKSMEADFEAHVYKDSSKGVVAGGGIQPLTKYEMNYMVNLSNHASAFDKILTDYPISLQLSLPKSCFEGETMSSPVELHFSWLILILLGKLDSKSELYKDA</sequence>
<evidence type="ECO:0000313" key="5">
    <source>
        <dbReference type="EnsemblPlants" id="AUR62027938-RA:cds"/>
    </source>
</evidence>
<dbReference type="SUPFAM" id="SSF74788">
    <property type="entry name" value="Cullin repeat-like"/>
    <property type="match status" value="1"/>
</dbReference>
<dbReference type="InterPro" id="IPR046364">
    <property type="entry name" value="Exo70_C"/>
</dbReference>
<dbReference type="GO" id="GO:0006887">
    <property type="term" value="P:exocytosis"/>
    <property type="evidence" value="ECO:0007669"/>
    <property type="project" value="UniProtKB-KW"/>
</dbReference>
<dbReference type="PANTHER" id="PTHR12542:SF17">
    <property type="entry name" value="EXOCYST SUBUNIT EXO70 FAMILY PROTEIN"/>
    <property type="match status" value="1"/>
</dbReference>
<keyword evidence="2 3" id="KW-0813">Transport</keyword>
<feature type="domain" description="Exocyst complex subunit Exo70 C-terminal" evidence="4">
    <location>
        <begin position="10"/>
        <end position="183"/>
    </location>
</feature>
<accession>A0A803MEP5</accession>
<comment type="similarity">
    <text evidence="1 3">Belongs to the EXO70 family.</text>
</comment>
<name>A0A803MEP5_CHEQI</name>
<proteinExistence type="inferred from homology"/>
<gene>
    <name evidence="5" type="primary">LOC110683863</name>
</gene>
<organism evidence="5 6">
    <name type="scientific">Chenopodium quinoa</name>
    <name type="common">Quinoa</name>
    <dbReference type="NCBI Taxonomy" id="63459"/>
    <lineage>
        <taxon>Eukaryota</taxon>
        <taxon>Viridiplantae</taxon>
        <taxon>Streptophyta</taxon>
        <taxon>Embryophyta</taxon>
        <taxon>Tracheophyta</taxon>
        <taxon>Spermatophyta</taxon>
        <taxon>Magnoliopsida</taxon>
        <taxon>eudicotyledons</taxon>
        <taxon>Gunneridae</taxon>
        <taxon>Pentapetalae</taxon>
        <taxon>Caryophyllales</taxon>
        <taxon>Chenopodiaceae</taxon>
        <taxon>Chenopodioideae</taxon>
        <taxon>Atripliceae</taxon>
        <taxon>Chenopodium</taxon>
    </lineage>
</organism>
<dbReference type="GO" id="GO:0015031">
    <property type="term" value="P:protein transport"/>
    <property type="evidence" value="ECO:0007669"/>
    <property type="project" value="UniProtKB-KW"/>
</dbReference>
<evidence type="ECO:0000256" key="3">
    <source>
        <dbReference type="RuleBase" id="RU365026"/>
    </source>
</evidence>
<dbReference type="GO" id="GO:0000145">
    <property type="term" value="C:exocyst"/>
    <property type="evidence" value="ECO:0007669"/>
    <property type="project" value="InterPro"/>
</dbReference>